<gene>
    <name evidence="1" type="ORF">SAMN02982985_03459</name>
</gene>
<dbReference type="Gene3D" id="3.40.50.720">
    <property type="entry name" value="NAD(P)-binding Rossmann-like Domain"/>
    <property type="match status" value="1"/>
</dbReference>
<protein>
    <recommendedName>
        <fullName evidence="3">Homoserine dehydrogenase, NAD binding domain</fullName>
    </recommendedName>
</protein>
<dbReference type="EMBL" id="FOTW01000016">
    <property type="protein sequence ID" value="SFM27769.1"/>
    <property type="molecule type" value="Genomic_DNA"/>
</dbReference>
<accession>A0A1I4PIX2</accession>
<dbReference type="AlphaFoldDB" id="A0A1I4PIX2"/>
<reference evidence="1 2" key="1">
    <citation type="submission" date="2016-10" db="EMBL/GenBank/DDBJ databases">
        <authorList>
            <person name="de Groot N.N."/>
        </authorList>
    </citation>
    <scope>NUCLEOTIDE SEQUENCE [LARGE SCALE GENOMIC DNA]</scope>
    <source>
        <strain evidence="1 2">ATCC 43154</strain>
    </source>
</reference>
<dbReference type="STRING" id="758825.SAMN02982985_03459"/>
<evidence type="ECO:0000313" key="1">
    <source>
        <dbReference type="EMBL" id="SFM27769.1"/>
    </source>
</evidence>
<proteinExistence type="predicted"/>
<organism evidence="1 2">
    <name type="scientific">Rugamonas rubra</name>
    <dbReference type="NCBI Taxonomy" id="758825"/>
    <lineage>
        <taxon>Bacteria</taxon>
        <taxon>Pseudomonadati</taxon>
        <taxon>Pseudomonadota</taxon>
        <taxon>Betaproteobacteria</taxon>
        <taxon>Burkholderiales</taxon>
        <taxon>Oxalobacteraceae</taxon>
        <taxon>Telluria group</taxon>
        <taxon>Rugamonas</taxon>
    </lineage>
</organism>
<name>A0A1I4PIX2_9BURK</name>
<dbReference type="Proteomes" id="UP000199470">
    <property type="component" value="Unassembled WGS sequence"/>
</dbReference>
<dbReference type="SUPFAM" id="SSF51735">
    <property type="entry name" value="NAD(P)-binding Rossmann-fold domains"/>
    <property type="match status" value="1"/>
</dbReference>
<evidence type="ECO:0008006" key="3">
    <source>
        <dbReference type="Google" id="ProtNLM"/>
    </source>
</evidence>
<dbReference type="InterPro" id="IPR036291">
    <property type="entry name" value="NAD(P)-bd_dom_sf"/>
</dbReference>
<keyword evidence="2" id="KW-1185">Reference proteome</keyword>
<sequence>MDSQSNQNIAIIGLGRIGSAFLTEMLKKKRGGVHLTHVAEKMDTPGKAQAVAAGIAVVGLDELVALGDKLDVIFDLSGLPEVRNELRHKLAAADNHHTVIASETIARLIGALISDHAMPVIEGRKTGY</sequence>
<dbReference type="RefSeq" id="WP_093388938.1">
    <property type="nucleotide sequence ID" value="NZ_FOTW01000016.1"/>
</dbReference>
<evidence type="ECO:0000313" key="2">
    <source>
        <dbReference type="Proteomes" id="UP000199470"/>
    </source>
</evidence>
<dbReference type="OrthoDB" id="9810660at2"/>